<dbReference type="GO" id="GO:0031491">
    <property type="term" value="F:nucleosome binding"/>
    <property type="evidence" value="ECO:0007669"/>
    <property type="project" value="TreeGrafter"/>
</dbReference>
<dbReference type="Gene3D" id="2.30.29.150">
    <property type="match status" value="1"/>
</dbReference>
<keyword evidence="12 14" id="KW-0539">Nucleus</keyword>
<dbReference type="FunFam" id="1.10.30.10:FF:000036">
    <property type="entry name" value="high mobility group protein D"/>
    <property type="match status" value="1"/>
</dbReference>
<dbReference type="InterPro" id="IPR013719">
    <property type="entry name" value="RTT106/SPT16-like_middle_dom"/>
</dbReference>
<keyword evidence="4 15" id="KW-0158">Chromosome</keyword>
<evidence type="ECO:0000256" key="9">
    <source>
        <dbReference type="ARBA" id="ARBA00023125"/>
    </source>
</evidence>
<dbReference type="Gene3D" id="2.30.29.220">
    <property type="entry name" value="Structure-specific recognition protein (SSRP1)"/>
    <property type="match status" value="1"/>
</dbReference>
<evidence type="ECO:0000256" key="5">
    <source>
        <dbReference type="ARBA" id="ARBA00022705"/>
    </source>
</evidence>
<dbReference type="Pfam" id="PF21103">
    <property type="entry name" value="PH1_SSRP1-like"/>
    <property type="match status" value="1"/>
</dbReference>
<dbReference type="FunFam" id="2.30.29.30:FF:000098">
    <property type="entry name" value="Fact complex subunit ssrp1"/>
    <property type="match status" value="1"/>
</dbReference>
<feature type="compositionally biased region" description="Basic and acidic residues" evidence="16">
    <location>
        <begin position="615"/>
        <end position="643"/>
    </location>
</feature>
<evidence type="ECO:0000313" key="18">
    <source>
        <dbReference type="EMBL" id="EZA52038.1"/>
    </source>
</evidence>
<dbReference type="SMART" id="SM01287">
    <property type="entry name" value="Rtt106"/>
    <property type="match status" value="1"/>
</dbReference>
<evidence type="ECO:0000256" key="1">
    <source>
        <dbReference type="ARBA" id="ARBA00004604"/>
    </source>
</evidence>
<keyword evidence="6 15" id="KW-0227">DNA damage</keyword>
<organism evidence="18 20">
    <name type="scientific">Ooceraea biroi</name>
    <name type="common">Clonal raider ant</name>
    <name type="synonym">Cerapachys biroi</name>
    <dbReference type="NCBI Taxonomy" id="2015173"/>
    <lineage>
        <taxon>Eukaryota</taxon>
        <taxon>Metazoa</taxon>
        <taxon>Ecdysozoa</taxon>
        <taxon>Arthropoda</taxon>
        <taxon>Hexapoda</taxon>
        <taxon>Insecta</taxon>
        <taxon>Pterygota</taxon>
        <taxon>Neoptera</taxon>
        <taxon>Endopterygota</taxon>
        <taxon>Hymenoptera</taxon>
        <taxon>Apocrita</taxon>
        <taxon>Aculeata</taxon>
        <taxon>Formicoidea</taxon>
        <taxon>Formicidae</taxon>
        <taxon>Dorylinae</taxon>
        <taxon>Ooceraea</taxon>
    </lineage>
</organism>
<dbReference type="FunFam" id="2.30.29.220:FF:000001">
    <property type="entry name" value="FACT complex subunit SSRP1"/>
    <property type="match status" value="1"/>
</dbReference>
<keyword evidence="11 15" id="KW-0234">DNA repair</keyword>
<dbReference type="InterPro" id="IPR000969">
    <property type="entry name" value="SSRP1/POB3"/>
</dbReference>
<dbReference type="OrthoDB" id="498543at2759"/>
<evidence type="ECO:0000256" key="13">
    <source>
        <dbReference type="ARBA" id="ARBA00058159"/>
    </source>
</evidence>
<evidence type="ECO:0000256" key="7">
    <source>
        <dbReference type="ARBA" id="ARBA00022884"/>
    </source>
</evidence>
<dbReference type="InterPro" id="IPR024954">
    <property type="entry name" value="SSRP1_DD"/>
</dbReference>
<dbReference type="EMBL" id="KK107356">
    <property type="protein sequence ID" value="EZA52038.1"/>
    <property type="molecule type" value="Genomic_DNA"/>
</dbReference>
<reference evidence="19" key="3">
    <citation type="submission" date="2018-07" db="EMBL/GenBank/DDBJ databases">
        <authorList>
            <person name="Mckenzie S.K."/>
            <person name="Kronauer D.J.C."/>
        </authorList>
    </citation>
    <scope>NUCLEOTIDE SEQUENCE</scope>
    <source>
        <strain evidence="19">Clonal line C1</strain>
    </source>
</reference>
<dbReference type="GO" id="GO:0035101">
    <property type="term" value="C:FACT complex"/>
    <property type="evidence" value="ECO:0007669"/>
    <property type="project" value="TreeGrafter"/>
</dbReference>
<dbReference type="Proteomes" id="UP000053097">
    <property type="component" value="Unassembled WGS sequence"/>
</dbReference>
<evidence type="ECO:0000256" key="10">
    <source>
        <dbReference type="ARBA" id="ARBA00023163"/>
    </source>
</evidence>
<dbReference type="PRINTS" id="PR00887">
    <property type="entry name" value="SSRCOGNITION"/>
</dbReference>
<dbReference type="Gene3D" id="1.10.30.10">
    <property type="entry name" value="High mobility group box domain"/>
    <property type="match status" value="1"/>
</dbReference>
<dbReference type="CDD" id="cd21994">
    <property type="entry name" value="HMG-box_SSRP1-like"/>
    <property type="match status" value="1"/>
</dbReference>
<keyword evidence="10 15" id="KW-0804">Transcription</keyword>
<dbReference type="InterPro" id="IPR036910">
    <property type="entry name" value="HMG_box_dom_sf"/>
</dbReference>
<dbReference type="SMART" id="SM00398">
    <property type="entry name" value="HMG"/>
    <property type="match status" value="1"/>
</dbReference>
<dbReference type="FunFam" id="2.30.29.30:FF:000119">
    <property type="entry name" value="FACT complex subunit SSRP1"/>
    <property type="match status" value="1"/>
</dbReference>
<evidence type="ECO:0000256" key="16">
    <source>
        <dbReference type="SAM" id="MobiDB-lite"/>
    </source>
</evidence>
<accession>A0A026W7R0</accession>
<proteinExistence type="inferred from homology"/>
<evidence type="ECO:0000256" key="6">
    <source>
        <dbReference type="ARBA" id="ARBA00022763"/>
    </source>
</evidence>
<dbReference type="EMBL" id="QOIP01000010">
    <property type="protein sequence ID" value="RLU17467.1"/>
    <property type="molecule type" value="Genomic_DNA"/>
</dbReference>
<dbReference type="GO" id="GO:0003677">
    <property type="term" value="F:DNA binding"/>
    <property type="evidence" value="ECO:0007669"/>
    <property type="project" value="UniProtKB-UniRule"/>
</dbReference>
<keyword evidence="5 15" id="KW-0235">DNA replication</keyword>
<evidence type="ECO:0000256" key="8">
    <source>
        <dbReference type="ARBA" id="ARBA00023015"/>
    </source>
</evidence>
<dbReference type="InterPro" id="IPR011993">
    <property type="entry name" value="PH-like_dom_sf"/>
</dbReference>
<feature type="compositionally biased region" description="Basic and acidic residues" evidence="16">
    <location>
        <begin position="666"/>
        <end position="675"/>
    </location>
</feature>
<dbReference type="GO" id="GO:1902275">
    <property type="term" value="P:regulation of chromatin organization"/>
    <property type="evidence" value="ECO:0007669"/>
    <property type="project" value="TreeGrafter"/>
</dbReference>
<evidence type="ECO:0000313" key="20">
    <source>
        <dbReference type="Proteomes" id="UP000053097"/>
    </source>
</evidence>
<evidence type="ECO:0000256" key="12">
    <source>
        <dbReference type="ARBA" id="ARBA00023242"/>
    </source>
</evidence>
<feature type="DNA-binding region" description="HMG box" evidence="14">
    <location>
        <begin position="551"/>
        <end position="617"/>
    </location>
</feature>
<dbReference type="Pfam" id="PF08512">
    <property type="entry name" value="Rttp106-like_middle"/>
    <property type="match status" value="1"/>
</dbReference>
<dbReference type="InterPro" id="IPR038167">
    <property type="entry name" value="SSRP1_sf"/>
</dbReference>
<evidence type="ECO:0000256" key="15">
    <source>
        <dbReference type="RuleBase" id="RU364013"/>
    </source>
</evidence>
<dbReference type="InterPro" id="IPR009071">
    <property type="entry name" value="HMG_box_dom"/>
</dbReference>
<dbReference type="CDD" id="cd13231">
    <property type="entry name" value="PH2_SSRP1-like"/>
    <property type="match status" value="1"/>
</dbReference>
<evidence type="ECO:0000313" key="19">
    <source>
        <dbReference type="EMBL" id="RLU17467.1"/>
    </source>
</evidence>
<feature type="region of interest" description="Disordered" evidence="16">
    <location>
        <begin position="458"/>
        <end position="561"/>
    </location>
</feature>
<keyword evidence="7" id="KW-0694">RNA-binding</keyword>
<keyword evidence="9 14" id="KW-0238">DNA-binding</keyword>
<dbReference type="PANTHER" id="PTHR45849">
    <property type="entry name" value="FACT COMPLEX SUBUNIT SSRP1"/>
    <property type="match status" value="1"/>
</dbReference>
<protein>
    <recommendedName>
        <fullName evidence="3 15">FACT complex subunit SSRP1</fullName>
    </recommendedName>
</protein>
<reference evidence="18 20" key="1">
    <citation type="journal article" date="2014" name="Curr. Biol.">
        <title>The genome of the clonal raider ant Cerapachys biroi.</title>
        <authorList>
            <person name="Oxley P.R."/>
            <person name="Ji L."/>
            <person name="Fetter-Pruneda I."/>
            <person name="McKenzie S.K."/>
            <person name="Li C."/>
            <person name="Hu H."/>
            <person name="Zhang G."/>
            <person name="Kronauer D.J."/>
        </authorList>
    </citation>
    <scope>NUCLEOTIDE SEQUENCE [LARGE SCALE GENOMIC DNA]</scope>
</reference>
<evidence type="ECO:0000256" key="11">
    <source>
        <dbReference type="ARBA" id="ARBA00023204"/>
    </source>
</evidence>
<reference evidence="19" key="2">
    <citation type="journal article" date="2018" name="Genome Res.">
        <title>The genomic architecture and molecular evolution of ant odorant receptors.</title>
        <authorList>
            <person name="McKenzie S.K."/>
            <person name="Kronauer D.J.C."/>
        </authorList>
    </citation>
    <scope>NUCLEOTIDE SEQUENCE [LARGE SCALE GENOMIC DNA]</scope>
    <source>
        <strain evidence="19">Clonal line C1</strain>
    </source>
</reference>
<name>A0A026W7R0_OOCBI</name>
<feature type="compositionally biased region" description="Acidic residues" evidence="16">
    <location>
        <begin position="484"/>
        <end position="506"/>
    </location>
</feature>
<dbReference type="Pfam" id="PF17292">
    <property type="entry name" value="POB3_N"/>
    <property type="match status" value="1"/>
</dbReference>
<sequence>MDFLEYPDIFAEVKGAMTPGRLKLTDQHLIFKNQKTGKVEQISASDMEMVNYQKFIGTWGLRIFLKNGTLHRFKGFKEADQEKIAKFFSINYKKDMLEKELSLKGWNWGTAKFSGSILSFDVGHHTAFEIPLYDVSQCNTGKNEVTLEFHQNDDAPVSLMEMRFHIPVSDSVDQDPVEAFHQQVMEKASVISVSGDAIAIFREIHCLTPRGRYDIKIFQSFFQLHGKTFDYKIPMSTVLRLFLLPHKDNRQMFFVVSLDPPIKQGQTRYHYLVLLFNQEEETSIELPFTEKELKEKYEDKLTKELSGPTYEVLGKVMKVIINRKLTGPGHFTGHTGTPAIGCSFKAAAGYLYPLERGFIYVHKPPIHIRFEEIASVNFARGGGSTRSFDFEIELTSGVVHTFSSIEKEEYGKLFDFITSKKLRVKNRGKSDKLNYDEDFGDSDQEDEPDAYLARVKAEAQERDGDENQDSEDASSDEEFKPNQDESDVAEEYDTDANSSESDEDSDASAASHKKEKKEKEKEKKKPKTAKTAPKKTRKSRKPKKQKDANRPKRPPTAFMLWLNSTRESIKADNPGIAVTEIAKKGGEMWRELKDKSEWEAKAAKAKKEYAASIKEYEASGGGKAKEKKEKTEKKKKETKKDSPSKMMTGTAFKSKEYISDDDSSSDESKKSEKKQSQNNESEEEKRKKKKRPVESSGKKTTKKAKRESDESDAEEPVESTPPSSDAESKDSD</sequence>
<keyword evidence="8 15" id="KW-0805">Transcription regulation</keyword>
<dbReference type="InterPro" id="IPR050454">
    <property type="entry name" value="RTT106/SSRP1_HistChap/FACT"/>
</dbReference>
<comment type="subcellular location">
    <subcellularLocation>
        <location evidence="1">Nucleus</location>
        <location evidence="1">Nucleolus</location>
    </subcellularLocation>
    <subcellularLocation>
        <location evidence="15">Nucleus</location>
    </subcellularLocation>
    <subcellularLocation>
        <location evidence="15">Chromosome</location>
    </subcellularLocation>
</comment>
<dbReference type="GO" id="GO:0005730">
    <property type="term" value="C:nucleolus"/>
    <property type="evidence" value="ECO:0007669"/>
    <property type="project" value="UniProtKB-SubCell"/>
</dbReference>
<dbReference type="PROSITE" id="PS50118">
    <property type="entry name" value="HMG_BOX_2"/>
    <property type="match status" value="1"/>
</dbReference>
<dbReference type="STRING" id="2015173.A0A026W7R0"/>
<evidence type="ECO:0000256" key="14">
    <source>
        <dbReference type="PROSITE-ProRule" id="PRU00267"/>
    </source>
</evidence>
<dbReference type="GO" id="GO:0006281">
    <property type="term" value="P:DNA repair"/>
    <property type="evidence" value="ECO:0007669"/>
    <property type="project" value="UniProtKB-KW"/>
</dbReference>
<dbReference type="AlphaFoldDB" id="A0A026W7R0"/>
<dbReference type="InterPro" id="IPR048993">
    <property type="entry name" value="SSRP1-like_PH1"/>
</dbReference>
<evidence type="ECO:0000256" key="4">
    <source>
        <dbReference type="ARBA" id="ARBA00022454"/>
    </source>
</evidence>
<dbReference type="SUPFAM" id="SSF47095">
    <property type="entry name" value="HMG-box"/>
    <property type="match status" value="1"/>
</dbReference>
<evidence type="ECO:0000256" key="2">
    <source>
        <dbReference type="ARBA" id="ARBA00010060"/>
    </source>
</evidence>
<dbReference type="FunFam" id="2.30.29.150:FF:000001">
    <property type="entry name" value="Fact complex subunit ssrp1"/>
    <property type="match status" value="1"/>
</dbReference>
<gene>
    <name evidence="19" type="ORF">DMN91_009702</name>
    <name evidence="18" type="ORF">X777_09059</name>
</gene>
<dbReference type="GO" id="GO:0003723">
    <property type="term" value="F:RNA binding"/>
    <property type="evidence" value="ECO:0007669"/>
    <property type="project" value="UniProtKB-KW"/>
</dbReference>
<feature type="compositionally biased region" description="Basic residues" evidence="16">
    <location>
        <begin position="524"/>
        <end position="544"/>
    </location>
</feature>
<keyword evidence="20" id="KW-1185">Reference proteome</keyword>
<dbReference type="OMA" id="QVVTKIF"/>
<comment type="similarity">
    <text evidence="2 15">Belongs to the SSRP1 family.</text>
</comment>
<dbReference type="InterPro" id="IPR035417">
    <property type="entry name" value="SSRP1/POB3_N"/>
</dbReference>
<dbReference type="Proteomes" id="UP000279307">
    <property type="component" value="Chromosome 10"/>
</dbReference>
<feature type="domain" description="HMG box" evidence="17">
    <location>
        <begin position="551"/>
        <end position="617"/>
    </location>
</feature>
<dbReference type="Gene3D" id="2.30.29.30">
    <property type="entry name" value="Pleckstrin-homology domain (PH domain)/Phosphotyrosine-binding domain (PTB)"/>
    <property type="match status" value="2"/>
</dbReference>
<evidence type="ECO:0000256" key="3">
    <source>
        <dbReference type="ARBA" id="ARBA00016104"/>
    </source>
</evidence>
<dbReference type="PANTHER" id="PTHR45849:SF1">
    <property type="entry name" value="FACT COMPLEX SUBUNIT SSRP1"/>
    <property type="match status" value="1"/>
</dbReference>
<comment type="function">
    <text evidence="13">Component of the FACT complex, a general chromatin factor that acts to reorganize nucleosomes. The FACT complex is involved in multiple processes that require DNA as a template such as mRNA elongation, DNA replication and DNA repair. During transcription elongation the FACT complex acts as a histone chaperone that both destabilizes and restores nucleosomal structure. It facilitates the passage of RNA polymerase II and transcription by promoting the dissociation of one histone H2A-H2B dimer from the nucleosome, then subsequently promotes the reestablishment of the nucleosome following the passage of RNA polymerase II. Binds specifically to single-stranded DNA and RNA with highest affinity for nucleotides G and U. The FACT complex is required for expression of Hox genes.</text>
</comment>
<dbReference type="Pfam" id="PF03531">
    <property type="entry name" value="SSrecog"/>
    <property type="match status" value="1"/>
</dbReference>
<dbReference type="Pfam" id="PF00505">
    <property type="entry name" value="HMG_box"/>
    <property type="match status" value="1"/>
</dbReference>
<dbReference type="GO" id="GO:0006260">
    <property type="term" value="P:DNA replication"/>
    <property type="evidence" value="ECO:0007669"/>
    <property type="project" value="UniProtKB-KW"/>
</dbReference>
<dbReference type="GO" id="GO:0042393">
    <property type="term" value="F:histone binding"/>
    <property type="evidence" value="ECO:0007669"/>
    <property type="project" value="TreeGrafter"/>
</dbReference>
<feature type="compositionally biased region" description="Acidic residues" evidence="16">
    <location>
        <begin position="463"/>
        <end position="476"/>
    </location>
</feature>
<feature type="region of interest" description="Disordered" evidence="16">
    <location>
        <begin position="615"/>
        <end position="732"/>
    </location>
</feature>
<evidence type="ECO:0000259" key="17">
    <source>
        <dbReference type="PROSITE" id="PS50118"/>
    </source>
</evidence>
<dbReference type="SUPFAM" id="SSF50729">
    <property type="entry name" value="PH domain-like"/>
    <property type="match status" value="1"/>
</dbReference>
<dbReference type="CDD" id="cd13230">
    <property type="entry name" value="PH1_SSRP1-like"/>
    <property type="match status" value="1"/>
</dbReference>